<evidence type="ECO:0000259" key="9">
    <source>
        <dbReference type="Pfam" id="PF01210"/>
    </source>
</evidence>
<dbReference type="PANTHER" id="PTHR11728">
    <property type="entry name" value="GLYCEROL-3-PHOSPHATE DEHYDROGENASE"/>
    <property type="match status" value="1"/>
</dbReference>
<dbReference type="EMBL" id="FN327203">
    <property type="protein sequence ID" value="CAX82927.1"/>
    <property type="molecule type" value="mRNA"/>
</dbReference>
<evidence type="ECO:0000313" key="11">
    <source>
        <dbReference type="EMBL" id="CAX82927.1"/>
    </source>
</evidence>
<organism evidence="11">
    <name type="scientific">Schistosoma japonicum</name>
    <name type="common">Blood fluke</name>
    <dbReference type="NCBI Taxonomy" id="6182"/>
    <lineage>
        <taxon>Eukaryota</taxon>
        <taxon>Metazoa</taxon>
        <taxon>Spiralia</taxon>
        <taxon>Lophotrochozoa</taxon>
        <taxon>Platyhelminthes</taxon>
        <taxon>Trematoda</taxon>
        <taxon>Digenea</taxon>
        <taxon>Strigeidida</taxon>
        <taxon>Schistosomatoidea</taxon>
        <taxon>Schistosomatidae</taxon>
        <taxon>Schistosoma</taxon>
    </lineage>
</organism>
<dbReference type="GO" id="GO:0046168">
    <property type="term" value="P:glycerol-3-phosphate catabolic process"/>
    <property type="evidence" value="ECO:0007669"/>
    <property type="project" value="UniProtKB-UniRule"/>
</dbReference>
<evidence type="ECO:0000256" key="6">
    <source>
        <dbReference type="PIRSR" id="PIRSR000114-3"/>
    </source>
</evidence>
<dbReference type="FunFam" id="1.10.1040.10:FF:000004">
    <property type="entry name" value="Glycerol-3-phosphate dehydrogenase [NAD(+)]"/>
    <property type="match status" value="1"/>
</dbReference>
<dbReference type="PANTHER" id="PTHR11728:SF8">
    <property type="entry name" value="GLYCEROL-3-PHOSPHATE DEHYDROGENASE [NAD(+)]-RELATED"/>
    <property type="match status" value="1"/>
</dbReference>
<feature type="binding site" evidence="6">
    <location>
        <begin position="8"/>
        <end position="13"/>
    </location>
    <ligand>
        <name>NAD(+)</name>
        <dbReference type="ChEBI" id="CHEBI:57540"/>
    </ligand>
</feature>
<dbReference type="SUPFAM" id="SSF48179">
    <property type="entry name" value="6-phosphogluconate dehydrogenase C-terminal domain-like"/>
    <property type="match status" value="1"/>
</dbReference>
<dbReference type="PRINTS" id="PR00077">
    <property type="entry name" value="GPDHDRGNASE"/>
</dbReference>
<reference evidence="11" key="2">
    <citation type="submission" date="2009-03" db="EMBL/GenBank/DDBJ databases">
        <authorList>
            <person name="Gang L."/>
        </authorList>
    </citation>
    <scope>NUCLEOTIDE SEQUENCE</scope>
    <source>
        <strain evidence="11">Anhui</strain>
    </source>
</reference>
<evidence type="ECO:0000259" key="10">
    <source>
        <dbReference type="Pfam" id="PF07479"/>
    </source>
</evidence>
<protein>
    <recommendedName>
        <fullName evidence="8">Glycerol-3-phosphate dehydrogenase [NAD(+)]</fullName>
        <ecNumber evidence="8">1.1.1.8</ecNumber>
    </recommendedName>
</protein>
<comment type="similarity">
    <text evidence="1 7">Belongs to the NAD-dependent glycerol-3-phosphate dehydrogenase family.</text>
</comment>
<dbReference type="GO" id="GO:0141152">
    <property type="term" value="F:glycerol-3-phosphate dehydrogenase (NAD+) activity"/>
    <property type="evidence" value="ECO:0007669"/>
    <property type="project" value="UniProtKB-UniRule"/>
</dbReference>
<dbReference type="InterPro" id="IPR011128">
    <property type="entry name" value="G3P_DH_NAD-dep_N"/>
</dbReference>
<evidence type="ECO:0000256" key="3">
    <source>
        <dbReference type="ARBA" id="ARBA00023027"/>
    </source>
</evidence>
<dbReference type="EC" id="1.1.1.8" evidence="8"/>
<evidence type="ECO:0000256" key="1">
    <source>
        <dbReference type="ARBA" id="ARBA00011009"/>
    </source>
</evidence>
<keyword evidence="2 7" id="KW-0560">Oxidoreductase</keyword>
<evidence type="ECO:0000256" key="5">
    <source>
        <dbReference type="PIRSR" id="PIRSR000114-1"/>
    </source>
</evidence>
<proteinExistence type="evidence at transcript level"/>
<dbReference type="GO" id="GO:0005829">
    <property type="term" value="C:cytosol"/>
    <property type="evidence" value="ECO:0007669"/>
    <property type="project" value="TreeGrafter"/>
</dbReference>
<keyword evidence="3 6" id="KW-0520">NAD</keyword>
<dbReference type="SUPFAM" id="SSF51735">
    <property type="entry name" value="NAD(P)-binding Rossmann-fold domains"/>
    <property type="match status" value="1"/>
</dbReference>
<dbReference type="InterPro" id="IPR013328">
    <property type="entry name" value="6PGD_dom2"/>
</dbReference>
<dbReference type="InterPro" id="IPR008927">
    <property type="entry name" value="6-PGluconate_DH-like_C_sf"/>
</dbReference>
<comment type="catalytic activity">
    <reaction evidence="4 8">
        <text>sn-glycerol 3-phosphate + NAD(+) = dihydroxyacetone phosphate + NADH + H(+)</text>
        <dbReference type="Rhea" id="RHEA:11092"/>
        <dbReference type="ChEBI" id="CHEBI:15378"/>
        <dbReference type="ChEBI" id="CHEBI:57540"/>
        <dbReference type="ChEBI" id="CHEBI:57597"/>
        <dbReference type="ChEBI" id="CHEBI:57642"/>
        <dbReference type="ChEBI" id="CHEBI:57945"/>
        <dbReference type="EC" id="1.1.1.8"/>
    </reaction>
</comment>
<name>C7TZA1_SCHJA</name>
<feature type="binding site" evidence="6">
    <location>
        <position position="153"/>
    </location>
    <ligand>
        <name>NAD(+)</name>
        <dbReference type="ChEBI" id="CHEBI:57540"/>
    </ligand>
</feature>
<evidence type="ECO:0000256" key="2">
    <source>
        <dbReference type="ARBA" id="ARBA00023002"/>
    </source>
</evidence>
<sequence length="364" mass="40771">MKRVSVLGCGAWGTAISRVIAENVVSSNEFCSEITVYVHNEFHNDRSLVDWINENHINPVYLPTLTIPSNVFADNDIKKVVSDADIIAVAYPCRYIKWLVNQINGHIKENAYFISFCKGLVLCPEENQVKLVSDIIREQTGKRCVVVSGATTALEVAQRQFTEVTIGSKSYDHGCEVKKLLQTDYLKLVITQDDVGVELCGGIKHIVAIAAGICDGLKLGDNTKSAVLRIGFWEMSELMKELFPDRGTDWLTIEQSCGMAELFMCMSHRTDDIPDIGSDLDLMNITVGHKLSRPGSSFNLQSLNKDPNRTFADGVEYAKQIYRILAARHRTSHFPLFVSVHRICQNELKPQDFLHSFASHPIHL</sequence>
<dbReference type="Pfam" id="PF07479">
    <property type="entry name" value="NAD_Gly3P_dh_C"/>
    <property type="match status" value="1"/>
</dbReference>
<dbReference type="Pfam" id="PF01210">
    <property type="entry name" value="NAD_Gly3P_dh_N"/>
    <property type="match status" value="1"/>
</dbReference>
<dbReference type="GO" id="GO:0051287">
    <property type="term" value="F:NAD binding"/>
    <property type="evidence" value="ECO:0007669"/>
    <property type="project" value="UniProtKB-UniRule"/>
</dbReference>
<dbReference type="InterPro" id="IPR036291">
    <property type="entry name" value="NAD(P)-bd_dom_sf"/>
</dbReference>
<evidence type="ECO:0000256" key="7">
    <source>
        <dbReference type="RuleBase" id="RU000437"/>
    </source>
</evidence>
<accession>C7TZA1</accession>
<dbReference type="InterPro" id="IPR006109">
    <property type="entry name" value="G3P_DH_NAD-dep_C"/>
</dbReference>
<feature type="domain" description="Glycerol-3-phosphate dehydrogenase NAD-dependent C-terminal" evidence="10">
    <location>
        <begin position="193"/>
        <end position="354"/>
    </location>
</feature>
<dbReference type="PIRSF" id="PIRSF000114">
    <property type="entry name" value="Glycerol-3-P_dh"/>
    <property type="match status" value="1"/>
</dbReference>
<reference evidence="11" key="1">
    <citation type="journal article" date="2009" name="Nature">
        <title>The Schistosoma japonicum genome reveals features of host-parasite interplay.</title>
        <authorList>
            <person name="Liu F."/>
            <person name="Zhou Y."/>
            <person name="Wang Z.Q."/>
            <person name="Lu G."/>
            <person name="Zheng H."/>
            <person name="Brindley P.J."/>
            <person name="McManus D.P."/>
            <person name="Blair D."/>
            <person name="Zhang Q.H."/>
            <person name="Zhong Y."/>
            <person name="Wang S."/>
            <person name="Han Z.G."/>
            <person name="Chen Z."/>
        </authorList>
    </citation>
    <scope>NUCLEOTIDE SEQUENCE</scope>
    <source>
        <strain evidence="11">Anhui</strain>
    </source>
</reference>
<dbReference type="Gene3D" id="3.40.50.720">
    <property type="entry name" value="NAD(P)-binding Rossmann-like Domain"/>
    <property type="match status" value="1"/>
</dbReference>
<dbReference type="GO" id="GO:0005975">
    <property type="term" value="P:carbohydrate metabolic process"/>
    <property type="evidence" value="ECO:0007669"/>
    <property type="project" value="InterPro"/>
</dbReference>
<feature type="domain" description="Glycerol-3-phosphate dehydrogenase NAD-dependent N-terminal" evidence="9">
    <location>
        <begin position="4"/>
        <end position="170"/>
    </location>
</feature>
<dbReference type="InterPro" id="IPR006168">
    <property type="entry name" value="G3P_DH_NAD-dep"/>
</dbReference>
<feature type="active site" description="Proton acceptor" evidence="5">
    <location>
        <position position="204"/>
    </location>
</feature>
<evidence type="ECO:0000256" key="4">
    <source>
        <dbReference type="ARBA" id="ARBA00048683"/>
    </source>
</evidence>
<dbReference type="AlphaFoldDB" id="C7TZA1"/>
<dbReference type="Gene3D" id="1.10.1040.10">
    <property type="entry name" value="N-(1-d-carboxylethyl)-l-norvaline Dehydrogenase, domain 2"/>
    <property type="match status" value="1"/>
</dbReference>
<evidence type="ECO:0000256" key="8">
    <source>
        <dbReference type="RuleBase" id="RU361243"/>
    </source>
</evidence>